<dbReference type="Pfam" id="PF02518">
    <property type="entry name" value="HATPase_c"/>
    <property type="match status" value="1"/>
</dbReference>
<evidence type="ECO:0000256" key="6">
    <source>
        <dbReference type="ARBA" id="ARBA00022777"/>
    </source>
</evidence>
<dbReference type="PANTHER" id="PTHR41523:SF8">
    <property type="entry name" value="ETHYLENE RESPONSE SENSOR PROTEIN"/>
    <property type="match status" value="1"/>
</dbReference>
<name>A0A084JFX7_9CLOT</name>
<dbReference type="GO" id="GO:0000160">
    <property type="term" value="P:phosphorelay signal transduction system"/>
    <property type="evidence" value="ECO:0007669"/>
    <property type="project" value="UniProtKB-KW"/>
</dbReference>
<dbReference type="STRING" id="318464.IO99_04070"/>
<dbReference type="RefSeq" id="WP_035130573.1">
    <property type="nucleotide sequence ID" value="NZ_JPMD01000007.1"/>
</dbReference>
<dbReference type="EMBL" id="JPMD01000007">
    <property type="protein sequence ID" value="KEZ87861.1"/>
    <property type="molecule type" value="Genomic_DNA"/>
</dbReference>
<dbReference type="Proteomes" id="UP000028542">
    <property type="component" value="Unassembled WGS sequence"/>
</dbReference>
<dbReference type="SMART" id="SM00387">
    <property type="entry name" value="HATPase_c"/>
    <property type="match status" value="1"/>
</dbReference>
<dbReference type="SUPFAM" id="SSF55874">
    <property type="entry name" value="ATPase domain of HSP90 chaperone/DNA topoisomerase II/histidine kinase"/>
    <property type="match status" value="1"/>
</dbReference>
<dbReference type="eggNOG" id="COG3920">
    <property type="taxonomic scope" value="Bacteria"/>
</dbReference>
<protein>
    <recommendedName>
        <fullName evidence="2">histidine kinase</fullName>
        <ecNumber evidence="2">2.7.13.3</ecNumber>
    </recommendedName>
</protein>
<dbReference type="PANTHER" id="PTHR41523">
    <property type="entry name" value="TWO-COMPONENT SYSTEM SENSOR PROTEIN"/>
    <property type="match status" value="1"/>
</dbReference>
<dbReference type="Gene3D" id="3.30.450.20">
    <property type="entry name" value="PAS domain"/>
    <property type="match status" value="1"/>
</dbReference>
<evidence type="ECO:0000256" key="7">
    <source>
        <dbReference type="ARBA" id="ARBA00022840"/>
    </source>
</evidence>
<dbReference type="InterPro" id="IPR003594">
    <property type="entry name" value="HATPase_dom"/>
</dbReference>
<dbReference type="AlphaFoldDB" id="A0A084JFX7"/>
<evidence type="ECO:0000256" key="5">
    <source>
        <dbReference type="ARBA" id="ARBA00022741"/>
    </source>
</evidence>
<evidence type="ECO:0000313" key="10">
    <source>
        <dbReference type="EMBL" id="KEZ87861.1"/>
    </source>
</evidence>
<organism evidence="10 11">
    <name type="scientific">Clostridium sulfidigenes</name>
    <dbReference type="NCBI Taxonomy" id="318464"/>
    <lineage>
        <taxon>Bacteria</taxon>
        <taxon>Bacillati</taxon>
        <taxon>Bacillota</taxon>
        <taxon>Clostridia</taxon>
        <taxon>Eubacteriales</taxon>
        <taxon>Clostridiaceae</taxon>
        <taxon>Clostridium</taxon>
    </lineage>
</organism>
<evidence type="ECO:0000256" key="4">
    <source>
        <dbReference type="ARBA" id="ARBA00022679"/>
    </source>
</evidence>
<sequence length="474" mass="54092">MNKIKELCNIYTNLTDEDVNKIIEVSSSIELIANLEECDAFIDVPSKNPEEAIVVSEGRKKESIYTNSVVGKKALRINEPGVIRTLKTGEVFKGVRALTQENRFVRQKVYPIYNKEKIIGVIIVEDDISNEIKEDFTIPNDGSKSKRQKTHQLMNLINSNRLINDNLESAILVYDENGILRIKNRKADMIYIGRGYNELEGMHYDDLSLDNTLFTNINKILEITEDNKVITKEIKVGNFYYGIKRILIKEEDLRVIEIVQDITDIKNKEAEIISKSVAIREIHHRVKNNLQTVASLLRIQGRRCDSEEAKVSLQESVNRILAIAATHELLSKDISDEVKIMKVINAIVDNAKRCFLNIQKEINIEVSGDDFYIDTDRITAISLIINELIQNCYDHAFNHRECGTIKIIVTEQEEFREISVADDGVGFDTSIDKSSSLGMSIVKNYVSDKLKGDIDIFSNDEGTRIKFRFPIKLE</sequence>
<keyword evidence="8" id="KW-0902">Two-component regulatory system</keyword>
<dbReference type="Pfam" id="PF12282">
    <property type="entry name" value="GAF_PdtaS"/>
    <property type="match status" value="1"/>
</dbReference>
<accession>A0A084JFX7</accession>
<keyword evidence="3" id="KW-0597">Phosphoprotein</keyword>
<dbReference type="InterPro" id="IPR011495">
    <property type="entry name" value="Sig_transdc_His_kin_sub2_dim/P"/>
</dbReference>
<keyword evidence="5" id="KW-0547">Nucleotide-binding</keyword>
<proteinExistence type="predicted"/>
<comment type="caution">
    <text evidence="10">The sequence shown here is derived from an EMBL/GenBank/DDBJ whole genome shotgun (WGS) entry which is preliminary data.</text>
</comment>
<reference evidence="10 11" key="1">
    <citation type="submission" date="2014-07" db="EMBL/GenBank/DDBJ databases">
        <title>Draft genome of Clostridium sulfidigenes 113A isolated from sediments associated with methane hydrate from Krishna Godavari basin.</title>
        <authorList>
            <person name="Honkalas V.S."/>
            <person name="Dabir A.P."/>
            <person name="Arora P."/>
            <person name="Dhakephalkar P.K."/>
        </authorList>
    </citation>
    <scope>NUCLEOTIDE SEQUENCE [LARGE SCALE GENOMIC DNA]</scope>
    <source>
        <strain evidence="10 11">113A</strain>
    </source>
</reference>
<evidence type="ECO:0000256" key="3">
    <source>
        <dbReference type="ARBA" id="ARBA00022553"/>
    </source>
</evidence>
<evidence type="ECO:0000256" key="1">
    <source>
        <dbReference type="ARBA" id="ARBA00000085"/>
    </source>
</evidence>
<evidence type="ECO:0000256" key="8">
    <source>
        <dbReference type="ARBA" id="ARBA00023012"/>
    </source>
</evidence>
<dbReference type="PROSITE" id="PS50109">
    <property type="entry name" value="HIS_KIN"/>
    <property type="match status" value="1"/>
</dbReference>
<keyword evidence="6" id="KW-0418">Kinase</keyword>
<dbReference type="Gene3D" id="3.30.450.280">
    <property type="entry name" value="GAF domain"/>
    <property type="match status" value="1"/>
</dbReference>
<evidence type="ECO:0000256" key="2">
    <source>
        <dbReference type="ARBA" id="ARBA00012438"/>
    </source>
</evidence>
<dbReference type="GO" id="GO:0004673">
    <property type="term" value="F:protein histidine kinase activity"/>
    <property type="evidence" value="ECO:0007669"/>
    <property type="project" value="UniProtKB-EC"/>
</dbReference>
<evidence type="ECO:0000313" key="11">
    <source>
        <dbReference type="Proteomes" id="UP000028542"/>
    </source>
</evidence>
<dbReference type="EC" id="2.7.13.3" evidence="2"/>
<feature type="domain" description="Histidine kinase" evidence="9">
    <location>
        <begin position="281"/>
        <end position="473"/>
    </location>
</feature>
<dbReference type="InterPro" id="IPR022066">
    <property type="entry name" value="PdtaS_GAF"/>
</dbReference>
<dbReference type="InterPro" id="IPR038424">
    <property type="entry name" value="H_kinase_PdtaS_GAF_sf"/>
</dbReference>
<evidence type="ECO:0000259" key="9">
    <source>
        <dbReference type="PROSITE" id="PS50109"/>
    </source>
</evidence>
<gene>
    <name evidence="10" type="ORF">IO99_04070</name>
</gene>
<comment type="catalytic activity">
    <reaction evidence="1">
        <text>ATP + protein L-histidine = ADP + protein N-phospho-L-histidine.</text>
        <dbReference type="EC" id="2.7.13.3"/>
    </reaction>
</comment>
<keyword evidence="4" id="KW-0808">Transferase</keyword>
<dbReference type="GO" id="GO:0005524">
    <property type="term" value="F:ATP binding"/>
    <property type="evidence" value="ECO:0007669"/>
    <property type="project" value="UniProtKB-KW"/>
</dbReference>
<dbReference type="InterPro" id="IPR036890">
    <property type="entry name" value="HATPase_C_sf"/>
</dbReference>
<dbReference type="InterPro" id="IPR005467">
    <property type="entry name" value="His_kinase_dom"/>
</dbReference>
<dbReference type="Pfam" id="PF07568">
    <property type="entry name" value="HisKA_2"/>
    <property type="match status" value="1"/>
</dbReference>
<keyword evidence="11" id="KW-1185">Reference proteome</keyword>
<dbReference type="Gene3D" id="3.30.565.10">
    <property type="entry name" value="Histidine kinase-like ATPase, C-terminal domain"/>
    <property type="match status" value="1"/>
</dbReference>
<keyword evidence="7" id="KW-0067">ATP-binding</keyword>